<sequence>MSSEGKKRVQFRAPRGLVERADALATVLETDRTDILTNALREYLRDASHDDDITQEIAGAYYENDITFQQLKDLVGHEEAANFRVLKNQLSDEFLEETAEELADS</sequence>
<evidence type="ECO:0000313" key="1">
    <source>
        <dbReference type="EMBL" id="QSW98302.1"/>
    </source>
</evidence>
<dbReference type="KEGG" id="hakz:J0X25_12950"/>
<organism evidence="1 2">
    <name type="scientific">Haloterrigena alkaliphila</name>
    <dbReference type="NCBI Taxonomy" id="2816475"/>
    <lineage>
        <taxon>Archaea</taxon>
        <taxon>Methanobacteriati</taxon>
        <taxon>Methanobacteriota</taxon>
        <taxon>Stenosarchaea group</taxon>
        <taxon>Halobacteria</taxon>
        <taxon>Halobacteriales</taxon>
        <taxon>Natrialbaceae</taxon>
        <taxon>Haloterrigena</taxon>
    </lineage>
</organism>
<gene>
    <name evidence="1" type="ORF">J0X25_12950</name>
</gene>
<evidence type="ECO:0000313" key="2">
    <source>
        <dbReference type="Proteomes" id="UP000663203"/>
    </source>
</evidence>
<dbReference type="EMBL" id="CP071462">
    <property type="protein sequence ID" value="QSW98302.1"/>
    <property type="molecule type" value="Genomic_DNA"/>
</dbReference>
<proteinExistence type="predicted"/>
<evidence type="ECO:0008006" key="3">
    <source>
        <dbReference type="Google" id="ProtNLM"/>
    </source>
</evidence>
<accession>A0A8A2VD23</accession>
<name>A0A8A2VD23_9EURY</name>
<dbReference type="GeneID" id="63188229"/>
<reference evidence="1 2" key="1">
    <citation type="submission" date="2021-03" db="EMBL/GenBank/DDBJ databases">
        <title>Haloterrigena longa sp. nov. and Haloterrigena limicola sp. nov., extremely halophilic archaea isolated from a salt lake.</title>
        <authorList>
            <person name="Henglin C."/>
        </authorList>
    </citation>
    <scope>NUCLEOTIDE SEQUENCE [LARGE SCALE GENOMIC DNA]</scope>
    <source>
        <strain evidence="1 2">KZCA68</strain>
    </source>
</reference>
<dbReference type="Proteomes" id="UP000663203">
    <property type="component" value="Chromosome"/>
</dbReference>
<dbReference type="RefSeq" id="WP_207287912.1">
    <property type="nucleotide sequence ID" value="NZ_CP071462.1"/>
</dbReference>
<dbReference type="AlphaFoldDB" id="A0A8A2VD23"/>
<protein>
    <recommendedName>
        <fullName evidence="3">Ribbon-helix-helix protein CopG domain-containing protein</fullName>
    </recommendedName>
</protein>
<keyword evidence="2" id="KW-1185">Reference proteome</keyword>